<accession>A0A7E4VN82</accession>
<sequence length="82" mass="9080">MKSPTVSHPVASRLTAKRKPLLCDKLKSARLASSRLAVPRESSHRGGKDCQRPPPPSPDIAVSDRNQKLAEIERRLLFDSSH</sequence>
<dbReference type="Proteomes" id="UP000492821">
    <property type="component" value="Unassembled WGS sequence"/>
</dbReference>
<proteinExistence type="predicted"/>
<reference evidence="3" key="2">
    <citation type="submission" date="2020-10" db="UniProtKB">
        <authorList>
            <consortium name="WormBaseParasite"/>
        </authorList>
    </citation>
    <scope>IDENTIFICATION</scope>
</reference>
<reference evidence="2" key="1">
    <citation type="journal article" date="2013" name="Genetics">
        <title>The draft genome and transcriptome of Panagrellus redivivus are shaped by the harsh demands of a free-living lifestyle.</title>
        <authorList>
            <person name="Srinivasan J."/>
            <person name="Dillman A.R."/>
            <person name="Macchietto M.G."/>
            <person name="Heikkinen L."/>
            <person name="Lakso M."/>
            <person name="Fracchia K.M."/>
            <person name="Antoshechkin I."/>
            <person name="Mortazavi A."/>
            <person name="Wong G."/>
            <person name="Sternberg P.W."/>
        </authorList>
    </citation>
    <scope>NUCLEOTIDE SEQUENCE [LARGE SCALE GENOMIC DNA]</scope>
    <source>
        <strain evidence="2">MT8872</strain>
    </source>
</reference>
<keyword evidence="2" id="KW-1185">Reference proteome</keyword>
<evidence type="ECO:0000313" key="3">
    <source>
        <dbReference type="WBParaSite" id="Pan_g22985.t1"/>
    </source>
</evidence>
<name>A0A7E4VN82_PANRE</name>
<evidence type="ECO:0000313" key="2">
    <source>
        <dbReference type="Proteomes" id="UP000492821"/>
    </source>
</evidence>
<protein>
    <submittedName>
        <fullName evidence="3">Uncharacterized protein</fullName>
    </submittedName>
</protein>
<dbReference type="AlphaFoldDB" id="A0A7E4VN82"/>
<evidence type="ECO:0000256" key="1">
    <source>
        <dbReference type="SAM" id="MobiDB-lite"/>
    </source>
</evidence>
<dbReference type="WBParaSite" id="Pan_g22985.t1">
    <property type="protein sequence ID" value="Pan_g22985.t1"/>
    <property type="gene ID" value="Pan_g22985"/>
</dbReference>
<organism evidence="2 3">
    <name type="scientific">Panagrellus redivivus</name>
    <name type="common">Microworm</name>
    <dbReference type="NCBI Taxonomy" id="6233"/>
    <lineage>
        <taxon>Eukaryota</taxon>
        <taxon>Metazoa</taxon>
        <taxon>Ecdysozoa</taxon>
        <taxon>Nematoda</taxon>
        <taxon>Chromadorea</taxon>
        <taxon>Rhabditida</taxon>
        <taxon>Tylenchina</taxon>
        <taxon>Panagrolaimomorpha</taxon>
        <taxon>Panagrolaimoidea</taxon>
        <taxon>Panagrolaimidae</taxon>
        <taxon>Panagrellus</taxon>
    </lineage>
</organism>
<feature type="compositionally biased region" description="Basic and acidic residues" evidence="1">
    <location>
        <begin position="41"/>
        <end position="51"/>
    </location>
</feature>
<feature type="region of interest" description="Disordered" evidence="1">
    <location>
        <begin position="33"/>
        <end position="65"/>
    </location>
</feature>